<dbReference type="InterPro" id="IPR042463">
    <property type="entry name" value="HNOB_dom_associated_sf"/>
</dbReference>
<dbReference type="InterPro" id="IPR029787">
    <property type="entry name" value="Nucleotide_cyclase"/>
</dbReference>
<dbReference type="NCBIfam" id="TIGR00254">
    <property type="entry name" value="GGDEF"/>
    <property type="match status" value="1"/>
</dbReference>
<comment type="caution">
    <text evidence="4">The sequence shown here is derived from an EMBL/GenBank/DDBJ whole genome shotgun (WGS) entry which is preliminary data.</text>
</comment>
<dbReference type="GO" id="GO:0052621">
    <property type="term" value="F:diguanylate cyclase activity"/>
    <property type="evidence" value="ECO:0007669"/>
    <property type="project" value="UniProtKB-EC"/>
</dbReference>
<evidence type="ECO:0000259" key="3">
    <source>
        <dbReference type="PROSITE" id="PS50887"/>
    </source>
</evidence>
<dbReference type="Proteomes" id="UP001265259">
    <property type="component" value="Unassembled WGS sequence"/>
</dbReference>
<evidence type="ECO:0000256" key="2">
    <source>
        <dbReference type="ARBA" id="ARBA00034247"/>
    </source>
</evidence>
<dbReference type="CDD" id="cd01949">
    <property type="entry name" value="GGDEF"/>
    <property type="match status" value="1"/>
</dbReference>
<dbReference type="PROSITE" id="PS50887">
    <property type="entry name" value="GGDEF"/>
    <property type="match status" value="1"/>
</dbReference>
<evidence type="ECO:0000256" key="1">
    <source>
        <dbReference type="ARBA" id="ARBA00012528"/>
    </source>
</evidence>
<proteinExistence type="predicted"/>
<comment type="catalytic activity">
    <reaction evidence="2">
        <text>2 GTP = 3',3'-c-di-GMP + 2 diphosphate</text>
        <dbReference type="Rhea" id="RHEA:24898"/>
        <dbReference type="ChEBI" id="CHEBI:33019"/>
        <dbReference type="ChEBI" id="CHEBI:37565"/>
        <dbReference type="ChEBI" id="CHEBI:58805"/>
        <dbReference type="EC" id="2.7.7.65"/>
    </reaction>
</comment>
<name>A0ABU3DGM3_9RHOB</name>
<sequence>MTASGQSDLRKARSAPPLGLAPEALERLMPMHLVVGADGTIEQAGRTMTRLRAGLAGQNLFEAFDLRRPAGACSVSDLVAGEGRLRLGFREFPRTAFKATAVPLPEGGGALVNLSFGISIVDAVRQYDLSAGDFAETDLAIEMLYLVEAKHAVMSDSERLTAQIYGAQQAAEEKAATDALTGLRNRRAFDSALQALVAGGRPFAVFQMDLDHFKAVNDTHGHAAGDDVLLRVAAILSGQIRTGDIAARLGGDEFCLLLPGTVDPGRLSALGETLIARIEEPIMAGGVTCHVSASIGVAVSRGTDADPASLLSRADAALYASKHAGRGRCTFAEEEG</sequence>
<gene>
    <name evidence="4" type="ORF">RM543_09230</name>
</gene>
<dbReference type="SMART" id="SM00267">
    <property type="entry name" value="GGDEF"/>
    <property type="match status" value="1"/>
</dbReference>
<organism evidence="4 5">
    <name type="scientific">Tropicimonas omnivorans</name>
    <dbReference type="NCBI Taxonomy" id="3075590"/>
    <lineage>
        <taxon>Bacteria</taxon>
        <taxon>Pseudomonadati</taxon>
        <taxon>Pseudomonadota</taxon>
        <taxon>Alphaproteobacteria</taxon>
        <taxon>Rhodobacterales</taxon>
        <taxon>Roseobacteraceae</taxon>
        <taxon>Tropicimonas</taxon>
    </lineage>
</organism>
<dbReference type="Gene3D" id="3.30.70.270">
    <property type="match status" value="1"/>
</dbReference>
<dbReference type="RefSeq" id="WP_311690819.1">
    <property type="nucleotide sequence ID" value="NZ_JAVRHL010000002.1"/>
</dbReference>
<feature type="domain" description="GGDEF" evidence="3">
    <location>
        <begin position="201"/>
        <end position="334"/>
    </location>
</feature>
<dbReference type="InterPro" id="IPR000160">
    <property type="entry name" value="GGDEF_dom"/>
</dbReference>
<evidence type="ECO:0000313" key="5">
    <source>
        <dbReference type="Proteomes" id="UP001265259"/>
    </source>
</evidence>
<dbReference type="EMBL" id="JAVRHL010000002">
    <property type="protein sequence ID" value="MDT0682867.1"/>
    <property type="molecule type" value="Genomic_DNA"/>
</dbReference>
<evidence type="ECO:0000313" key="4">
    <source>
        <dbReference type="EMBL" id="MDT0682867.1"/>
    </source>
</evidence>
<reference evidence="4 5" key="1">
    <citation type="submission" date="2023-09" db="EMBL/GenBank/DDBJ databases">
        <authorList>
            <person name="Rey-Velasco X."/>
        </authorList>
    </citation>
    <scope>NUCLEOTIDE SEQUENCE [LARGE SCALE GENOMIC DNA]</scope>
    <source>
        <strain evidence="4 5">F158</strain>
    </source>
</reference>
<keyword evidence="4" id="KW-0548">Nucleotidyltransferase</keyword>
<keyword evidence="4" id="KW-0808">Transferase</keyword>
<dbReference type="InterPro" id="IPR043128">
    <property type="entry name" value="Rev_trsase/Diguanyl_cyclase"/>
</dbReference>
<dbReference type="InterPro" id="IPR050469">
    <property type="entry name" value="Diguanylate_Cyclase"/>
</dbReference>
<dbReference type="SUPFAM" id="SSF55073">
    <property type="entry name" value="Nucleotide cyclase"/>
    <property type="match status" value="1"/>
</dbReference>
<dbReference type="Pfam" id="PF00990">
    <property type="entry name" value="GGDEF"/>
    <property type="match status" value="1"/>
</dbReference>
<keyword evidence="5" id="KW-1185">Reference proteome</keyword>
<dbReference type="PANTHER" id="PTHR45138:SF9">
    <property type="entry name" value="DIGUANYLATE CYCLASE DGCM-RELATED"/>
    <property type="match status" value="1"/>
</dbReference>
<protein>
    <recommendedName>
        <fullName evidence="1">diguanylate cyclase</fullName>
        <ecNumber evidence="1">2.7.7.65</ecNumber>
    </recommendedName>
</protein>
<dbReference type="EC" id="2.7.7.65" evidence="1"/>
<dbReference type="Gene3D" id="3.30.450.260">
    <property type="entry name" value="Haem NO binding associated domain"/>
    <property type="match status" value="1"/>
</dbReference>
<accession>A0ABU3DGM3</accession>
<dbReference type="PANTHER" id="PTHR45138">
    <property type="entry name" value="REGULATORY COMPONENTS OF SENSORY TRANSDUCTION SYSTEM"/>
    <property type="match status" value="1"/>
</dbReference>